<accession>A0ABW5YJF9</accession>
<name>A0ABW5YJF9_9FLAO</name>
<protein>
    <submittedName>
        <fullName evidence="3">Potassium channel family protein</fullName>
    </submittedName>
</protein>
<evidence type="ECO:0000313" key="4">
    <source>
        <dbReference type="Proteomes" id="UP001597534"/>
    </source>
</evidence>
<evidence type="ECO:0000259" key="2">
    <source>
        <dbReference type="Pfam" id="PF07885"/>
    </source>
</evidence>
<keyword evidence="3" id="KW-0406">Ion transport</keyword>
<keyword evidence="1" id="KW-0812">Transmembrane</keyword>
<reference evidence="4" key="1">
    <citation type="journal article" date="2019" name="Int. J. Syst. Evol. Microbiol.">
        <title>The Global Catalogue of Microorganisms (GCM) 10K type strain sequencing project: providing services to taxonomists for standard genome sequencing and annotation.</title>
        <authorList>
            <consortium name="The Broad Institute Genomics Platform"/>
            <consortium name="The Broad Institute Genome Sequencing Center for Infectious Disease"/>
            <person name="Wu L."/>
            <person name="Ma J."/>
        </authorList>
    </citation>
    <scope>NUCLEOTIDE SEQUENCE [LARGE SCALE GENOMIC DNA]</scope>
    <source>
        <strain evidence="4">KCTC 22671</strain>
    </source>
</reference>
<dbReference type="SUPFAM" id="SSF81324">
    <property type="entry name" value="Voltage-gated potassium channels"/>
    <property type="match status" value="1"/>
</dbReference>
<feature type="domain" description="Potassium channel" evidence="2">
    <location>
        <begin position="387"/>
        <end position="459"/>
    </location>
</feature>
<evidence type="ECO:0000256" key="1">
    <source>
        <dbReference type="SAM" id="Phobius"/>
    </source>
</evidence>
<proteinExistence type="predicted"/>
<feature type="transmembrane region" description="Helical" evidence="1">
    <location>
        <begin position="441"/>
        <end position="462"/>
    </location>
</feature>
<comment type="caution">
    <text evidence="3">The sequence shown here is derived from an EMBL/GenBank/DDBJ whole genome shotgun (WGS) entry which is preliminary data.</text>
</comment>
<dbReference type="InterPro" id="IPR013099">
    <property type="entry name" value="K_chnl_dom"/>
</dbReference>
<keyword evidence="3" id="KW-0813">Transport</keyword>
<keyword evidence="3" id="KW-0407">Ion channel</keyword>
<feature type="transmembrane region" description="Helical" evidence="1">
    <location>
        <begin position="417"/>
        <end position="434"/>
    </location>
</feature>
<feature type="transmembrane region" description="Helical" evidence="1">
    <location>
        <begin position="380"/>
        <end position="397"/>
    </location>
</feature>
<dbReference type="RefSeq" id="WP_379810756.1">
    <property type="nucleotide sequence ID" value="NZ_JBHUPC010000012.1"/>
</dbReference>
<dbReference type="GO" id="GO:0034220">
    <property type="term" value="P:monoatomic ion transmembrane transport"/>
    <property type="evidence" value="ECO:0007669"/>
    <property type="project" value="UniProtKB-KW"/>
</dbReference>
<keyword evidence="1" id="KW-0472">Membrane</keyword>
<sequence>MNEFREQMLKDRENNDIELFEKIKNNPKPDILDLWALSEERFIEWRKLNDFPVLLAHFDKTLLLFKEWKADNKLTNEIIISTGTITPFLERKKLAKKDKKLYLTKQTWDDNERTIVAYEKLEGDKKHFDTTFNYQCIQIFTPYLDWLKARGKNQEILYINSRHAPNHEMERVFIHADVYANKSDFELLKMGGIQIPVNGFGMLYRGKRLEFVNLCGLKFSGDIVFGELGNLSCSYCACDNWVATDFSMPLVSLEHCTVTNFTLLNSKLQQWKFYDCNVSGDFFNTKLYSNRIFGGNFNPIMQDCTLGQTHIEDDPNIEDNNYQGYKAFKIIYQQQGDDDVAKLYFIKENEFLRKRLKGFNYLTKTLSYYYWEYGRKPHRIIYYSLATIVIFGLIFWLNKNLINSTAIDIKDFHFGHGLYFSTISFTTMGFSDLVPIGWARLLVSIEGFLGLLNMGFLIGGYANNKY</sequence>
<dbReference type="Proteomes" id="UP001597534">
    <property type="component" value="Unassembled WGS sequence"/>
</dbReference>
<evidence type="ECO:0000313" key="3">
    <source>
        <dbReference type="EMBL" id="MFD2891202.1"/>
    </source>
</evidence>
<dbReference type="Pfam" id="PF07885">
    <property type="entry name" value="Ion_trans_2"/>
    <property type="match status" value="1"/>
</dbReference>
<dbReference type="Gene3D" id="1.10.287.70">
    <property type="match status" value="1"/>
</dbReference>
<keyword evidence="1" id="KW-1133">Transmembrane helix</keyword>
<dbReference type="EMBL" id="JBHUPC010000012">
    <property type="protein sequence ID" value="MFD2891202.1"/>
    <property type="molecule type" value="Genomic_DNA"/>
</dbReference>
<organism evidence="3 4">
    <name type="scientific">Flavobacterium chuncheonense</name>
    <dbReference type="NCBI Taxonomy" id="2026653"/>
    <lineage>
        <taxon>Bacteria</taxon>
        <taxon>Pseudomonadati</taxon>
        <taxon>Bacteroidota</taxon>
        <taxon>Flavobacteriia</taxon>
        <taxon>Flavobacteriales</taxon>
        <taxon>Flavobacteriaceae</taxon>
        <taxon>Flavobacterium</taxon>
    </lineage>
</organism>
<gene>
    <name evidence="3" type="ORF">ACFS5J_04150</name>
</gene>
<keyword evidence="4" id="KW-1185">Reference proteome</keyword>